<proteinExistence type="predicted"/>
<comment type="caution">
    <text evidence="1">The sequence shown here is derived from an EMBL/GenBank/DDBJ whole genome shotgun (WGS) entry which is preliminary data.</text>
</comment>
<reference evidence="2" key="1">
    <citation type="journal article" date="2022" name="Mol. Ecol. Resour.">
        <title>The genomes of chicory, endive, great burdock and yacon provide insights into Asteraceae palaeo-polyploidization history and plant inulin production.</title>
        <authorList>
            <person name="Fan W."/>
            <person name="Wang S."/>
            <person name="Wang H."/>
            <person name="Wang A."/>
            <person name="Jiang F."/>
            <person name="Liu H."/>
            <person name="Zhao H."/>
            <person name="Xu D."/>
            <person name="Zhang Y."/>
        </authorList>
    </citation>
    <scope>NUCLEOTIDE SEQUENCE [LARGE SCALE GENOMIC DNA]</scope>
    <source>
        <strain evidence="2">cv. Punajuju</strain>
    </source>
</reference>
<reference evidence="1 2" key="2">
    <citation type="journal article" date="2022" name="Mol. Ecol. Resour.">
        <title>The genomes of chicory, endive, great burdock and yacon provide insights into Asteraceae paleo-polyploidization history and plant inulin production.</title>
        <authorList>
            <person name="Fan W."/>
            <person name="Wang S."/>
            <person name="Wang H."/>
            <person name="Wang A."/>
            <person name="Jiang F."/>
            <person name="Liu H."/>
            <person name="Zhao H."/>
            <person name="Xu D."/>
            <person name="Zhang Y."/>
        </authorList>
    </citation>
    <scope>NUCLEOTIDE SEQUENCE [LARGE SCALE GENOMIC DNA]</scope>
    <source>
        <strain evidence="2">cv. Punajuju</strain>
        <tissue evidence="1">Leaves</tissue>
    </source>
</reference>
<accession>A0ACB9EZ02</accession>
<protein>
    <submittedName>
        <fullName evidence="1">Uncharacterized protein</fullName>
    </submittedName>
</protein>
<organism evidence="1 2">
    <name type="scientific">Cichorium intybus</name>
    <name type="common">Chicory</name>
    <dbReference type="NCBI Taxonomy" id="13427"/>
    <lineage>
        <taxon>Eukaryota</taxon>
        <taxon>Viridiplantae</taxon>
        <taxon>Streptophyta</taxon>
        <taxon>Embryophyta</taxon>
        <taxon>Tracheophyta</taxon>
        <taxon>Spermatophyta</taxon>
        <taxon>Magnoliopsida</taxon>
        <taxon>eudicotyledons</taxon>
        <taxon>Gunneridae</taxon>
        <taxon>Pentapetalae</taxon>
        <taxon>asterids</taxon>
        <taxon>campanulids</taxon>
        <taxon>Asterales</taxon>
        <taxon>Asteraceae</taxon>
        <taxon>Cichorioideae</taxon>
        <taxon>Cichorieae</taxon>
        <taxon>Cichoriinae</taxon>
        <taxon>Cichorium</taxon>
    </lineage>
</organism>
<gene>
    <name evidence="1" type="ORF">L2E82_13856</name>
</gene>
<dbReference type="EMBL" id="CM042011">
    <property type="protein sequence ID" value="KAI3763858.1"/>
    <property type="molecule type" value="Genomic_DNA"/>
</dbReference>
<name>A0ACB9EZ02_CICIN</name>
<evidence type="ECO:0000313" key="2">
    <source>
        <dbReference type="Proteomes" id="UP001055811"/>
    </source>
</evidence>
<keyword evidence="2" id="KW-1185">Reference proteome</keyword>
<dbReference type="Proteomes" id="UP001055811">
    <property type="component" value="Linkage Group LG03"/>
</dbReference>
<sequence>METNGIHSSRLGMLIMVACVATSSTYESDTSCLTSIKESLEDPFGIFSSRDFNDKHEGFICGFAGVQCWQNLSSSDLSGLIPSDFGDGLGFIVDLNLSNNNLSGPISPSIVNWRYINFLRLDNNNLTGQLPPDLCFFGVEREERGREGFVNTDGPRGLYRGFDISIMTCTPSNAVWWALYSVAQKLVWGGIESYMCKKDDDSSENGGVVAFTPDSRTIMAVQGVSVAMACSVSALVTGAHIFG</sequence>
<evidence type="ECO:0000313" key="1">
    <source>
        <dbReference type="EMBL" id="KAI3763858.1"/>
    </source>
</evidence>